<sequence length="785" mass="88134">TSIKTTPHDSDIQVDLLRRENARLTSENNNLLNDSLLIRKLEQELQDLRFLNSQYASTIQQEKRRLDEERRRVSDLLKKWQIHGASRGSSSLPSVAQRIDLPSGPLAPVDPAALLHSSAVISSPHVVDMVKLAELNAAEQRNRADDADVRIHELELYVKELKSQVSTREAEIQRLASLMESDRQPDGSTRREHLETQIDYLQQALREAETQLHVANSRSSAELKAAQDKNARLIDNLRNLQQQLESLQSSFHDQSSIVALHEEVESLQELLKTSRVENQGLQDRIAAMEHQIQQQEQPQQKQQSVLETERHQQSSPAPDPLPTQPPEPHLSSPAATSGAQTATNPQHSDHTPVSQSVSGTDHSEHRLLAELQQERSARALLLEELRHLDAMTQSLSQQVERVLEERDNFESLYLQLVEKSAGDGTMISAATESQQPKSQCQSCAFLHNELQSRTNELKQSRAEVDGAAARVQELEDQVSRTRLDRQRFDDLQQRNSALQEAHMELTRSLGEQMRIIQHLNDDLANARAKVVGTERVLQVEAENQGLREELVRVQALSASSQAALNQRVTEVSQLHRRMQELEQENKVCPMQSSLEVGNIAADLSSLIKENQRLCEDIEQSRKASSSLESVVTNLQQALQQHRDLLRRSDHEKQHLAVNYKKLAAQHNARGDALTALQVAASQLRQEVRLKDARIACLSAVQKAGEGTAHSSGSPTTEQNLKVDKAESCSEPMTHDADRKSSNPETPHLREVVDGSLTREWLSIQREVAEDPSVLRRKRALEAAGT</sequence>
<dbReference type="PANTHER" id="PTHR20544">
    <property type="entry name" value="CENTROSOMAL PROTEIN CEP135"/>
    <property type="match status" value="1"/>
</dbReference>
<accession>A0A1Y2H860</accession>
<keyword evidence="3" id="KW-0206">Cytoskeleton</keyword>
<protein>
    <submittedName>
        <fullName evidence="7">Uncharacterized protein</fullName>
    </submittedName>
</protein>
<dbReference type="AlphaFoldDB" id="A0A1Y2H860"/>
<evidence type="ECO:0000256" key="2">
    <source>
        <dbReference type="ARBA" id="ARBA00022490"/>
    </source>
</evidence>
<dbReference type="InterPro" id="IPR051877">
    <property type="entry name" value="Centriole_BasalBody_StrucProt"/>
</dbReference>
<comment type="caution">
    <text evidence="7">The sequence shown here is derived from an EMBL/GenBank/DDBJ whole genome shotgun (WGS) entry which is preliminary data.</text>
</comment>
<keyword evidence="2" id="KW-0963">Cytoplasm</keyword>
<evidence type="ECO:0000256" key="4">
    <source>
        <dbReference type="ARBA" id="ARBA00038123"/>
    </source>
</evidence>
<dbReference type="OrthoDB" id="10254663at2759"/>
<feature type="compositionally biased region" description="Pro residues" evidence="6">
    <location>
        <begin position="317"/>
        <end position="328"/>
    </location>
</feature>
<reference evidence="7 8" key="1">
    <citation type="submission" date="2016-07" db="EMBL/GenBank/DDBJ databases">
        <title>Pervasive Adenine N6-methylation of Active Genes in Fungi.</title>
        <authorList>
            <consortium name="DOE Joint Genome Institute"/>
            <person name="Mondo S.J."/>
            <person name="Dannebaum R.O."/>
            <person name="Kuo R.C."/>
            <person name="Labutti K."/>
            <person name="Haridas S."/>
            <person name="Kuo A."/>
            <person name="Salamov A."/>
            <person name="Ahrendt S.R."/>
            <person name="Lipzen A."/>
            <person name="Sullivan W."/>
            <person name="Andreopoulos W.B."/>
            <person name="Clum A."/>
            <person name="Lindquist E."/>
            <person name="Daum C."/>
            <person name="Ramamoorthy G.K."/>
            <person name="Gryganskyi A."/>
            <person name="Culley D."/>
            <person name="Magnuson J.K."/>
            <person name="James T.Y."/>
            <person name="O'Malley M.A."/>
            <person name="Stajich J.E."/>
            <person name="Spatafora J.W."/>
            <person name="Visel A."/>
            <person name="Grigoriev I.V."/>
        </authorList>
    </citation>
    <scope>NUCLEOTIDE SEQUENCE [LARGE SCALE GENOMIC DNA]</scope>
    <source>
        <strain evidence="7 8">PL171</strain>
    </source>
</reference>
<feature type="region of interest" description="Disordered" evidence="6">
    <location>
        <begin position="290"/>
        <end position="362"/>
    </location>
</feature>
<dbReference type="PANTHER" id="PTHR20544:SF0">
    <property type="entry name" value="NUCLEOPROTEIN TPR_MLP1 DOMAIN-CONTAINING PROTEIN"/>
    <property type="match status" value="1"/>
</dbReference>
<feature type="region of interest" description="Disordered" evidence="6">
    <location>
        <begin position="703"/>
        <end position="751"/>
    </location>
</feature>
<evidence type="ECO:0000256" key="5">
    <source>
        <dbReference type="SAM" id="Coils"/>
    </source>
</evidence>
<evidence type="ECO:0000256" key="1">
    <source>
        <dbReference type="ARBA" id="ARBA00004114"/>
    </source>
</evidence>
<proteinExistence type="inferred from homology"/>
<dbReference type="GO" id="GO:0005814">
    <property type="term" value="C:centriole"/>
    <property type="evidence" value="ECO:0007669"/>
    <property type="project" value="UniProtKB-SubCell"/>
</dbReference>
<dbReference type="EMBL" id="MCFL01000275">
    <property type="protein sequence ID" value="ORZ29232.1"/>
    <property type="molecule type" value="Genomic_DNA"/>
</dbReference>
<evidence type="ECO:0000313" key="7">
    <source>
        <dbReference type="EMBL" id="ORZ29232.1"/>
    </source>
</evidence>
<gene>
    <name evidence="7" type="ORF">BCR44DRAFT_1453490</name>
</gene>
<organism evidence="7 8">
    <name type="scientific">Catenaria anguillulae PL171</name>
    <dbReference type="NCBI Taxonomy" id="765915"/>
    <lineage>
        <taxon>Eukaryota</taxon>
        <taxon>Fungi</taxon>
        <taxon>Fungi incertae sedis</taxon>
        <taxon>Blastocladiomycota</taxon>
        <taxon>Blastocladiomycetes</taxon>
        <taxon>Blastocladiales</taxon>
        <taxon>Catenariaceae</taxon>
        <taxon>Catenaria</taxon>
    </lineage>
</organism>
<comment type="similarity">
    <text evidence="4">Belongs to the CEP135/TSGA10 family.</text>
</comment>
<keyword evidence="5" id="KW-0175">Coiled coil</keyword>
<feature type="non-terminal residue" evidence="7">
    <location>
        <position position="1"/>
    </location>
</feature>
<dbReference type="Gene3D" id="1.10.287.1490">
    <property type="match status" value="1"/>
</dbReference>
<feature type="compositionally biased region" description="Low complexity" evidence="6">
    <location>
        <begin position="291"/>
        <end position="303"/>
    </location>
</feature>
<evidence type="ECO:0000256" key="6">
    <source>
        <dbReference type="SAM" id="MobiDB-lite"/>
    </source>
</evidence>
<keyword evidence="8" id="KW-1185">Reference proteome</keyword>
<evidence type="ECO:0000256" key="3">
    <source>
        <dbReference type="ARBA" id="ARBA00023212"/>
    </source>
</evidence>
<evidence type="ECO:0000313" key="8">
    <source>
        <dbReference type="Proteomes" id="UP000193411"/>
    </source>
</evidence>
<comment type="subcellular location">
    <subcellularLocation>
        <location evidence="1">Cytoplasm</location>
        <location evidence="1">Cytoskeleton</location>
        <location evidence="1">Microtubule organizing center</location>
        <location evidence="1">Centrosome</location>
        <location evidence="1">Centriole</location>
    </subcellularLocation>
</comment>
<feature type="coiled-coil region" evidence="5">
    <location>
        <begin position="14"/>
        <end position="79"/>
    </location>
</feature>
<feature type="compositionally biased region" description="Basic and acidic residues" evidence="6">
    <location>
        <begin position="720"/>
        <end position="751"/>
    </location>
</feature>
<feature type="compositionally biased region" description="Polar residues" evidence="6">
    <location>
        <begin position="708"/>
        <end position="719"/>
    </location>
</feature>
<dbReference type="STRING" id="765915.A0A1Y2H860"/>
<dbReference type="Proteomes" id="UP000193411">
    <property type="component" value="Unassembled WGS sequence"/>
</dbReference>
<name>A0A1Y2H860_9FUNG</name>
<feature type="compositionally biased region" description="Polar residues" evidence="6">
    <location>
        <begin position="333"/>
        <end position="360"/>
    </location>
</feature>
<feature type="coiled-coil region" evidence="5">
    <location>
        <begin position="457"/>
        <end position="651"/>
    </location>
</feature>